<feature type="transmembrane region" description="Helical" evidence="1">
    <location>
        <begin position="12"/>
        <end position="33"/>
    </location>
</feature>
<name>A0A6C0I5W1_9ZZZZ</name>
<dbReference type="AlphaFoldDB" id="A0A6C0I5W1"/>
<accession>A0A6C0I5W1</accession>
<feature type="transmembrane region" description="Helical" evidence="1">
    <location>
        <begin position="45"/>
        <end position="65"/>
    </location>
</feature>
<keyword evidence="1" id="KW-1133">Transmembrane helix</keyword>
<protein>
    <submittedName>
        <fullName evidence="2">Uncharacterized protein</fullName>
    </submittedName>
</protein>
<sequence>MRGVYTDGWNSFWHIVFGILASKFPKLIITLFMAYQLYDNQETNVVIDIAEFMYGYVVGIGLLIIG</sequence>
<keyword evidence="1" id="KW-0812">Transmembrane</keyword>
<evidence type="ECO:0000256" key="1">
    <source>
        <dbReference type="SAM" id="Phobius"/>
    </source>
</evidence>
<dbReference type="EMBL" id="MN740115">
    <property type="protein sequence ID" value="QHT88391.1"/>
    <property type="molecule type" value="Genomic_DNA"/>
</dbReference>
<evidence type="ECO:0000313" key="2">
    <source>
        <dbReference type="EMBL" id="QHT88391.1"/>
    </source>
</evidence>
<keyword evidence="1" id="KW-0472">Membrane</keyword>
<organism evidence="2">
    <name type="scientific">viral metagenome</name>
    <dbReference type="NCBI Taxonomy" id="1070528"/>
    <lineage>
        <taxon>unclassified sequences</taxon>
        <taxon>metagenomes</taxon>
        <taxon>organismal metagenomes</taxon>
    </lineage>
</organism>
<reference evidence="2" key="1">
    <citation type="journal article" date="2020" name="Nature">
        <title>Giant virus diversity and host interactions through global metagenomics.</title>
        <authorList>
            <person name="Schulz F."/>
            <person name="Roux S."/>
            <person name="Paez-Espino D."/>
            <person name="Jungbluth S."/>
            <person name="Walsh D.A."/>
            <person name="Denef V.J."/>
            <person name="McMahon K.D."/>
            <person name="Konstantinidis K.T."/>
            <person name="Eloe-Fadrosh E.A."/>
            <person name="Kyrpides N.C."/>
            <person name="Woyke T."/>
        </authorList>
    </citation>
    <scope>NUCLEOTIDE SEQUENCE</scope>
    <source>
        <strain evidence="2">GVMAG-M-3300023184-50</strain>
    </source>
</reference>
<proteinExistence type="predicted"/>